<dbReference type="Proteomes" id="UP000286482">
    <property type="component" value="Unassembled WGS sequence"/>
</dbReference>
<keyword evidence="1" id="KW-0812">Transmembrane</keyword>
<comment type="caution">
    <text evidence="2">The sequence shown here is derived from an EMBL/GenBank/DDBJ whole genome shotgun (WGS) entry which is preliminary data.</text>
</comment>
<feature type="transmembrane region" description="Helical" evidence="1">
    <location>
        <begin position="16"/>
        <end position="35"/>
    </location>
</feature>
<dbReference type="EMBL" id="RAQO01000002">
    <property type="protein sequence ID" value="RKF21374.1"/>
    <property type="molecule type" value="Genomic_DNA"/>
</dbReference>
<gene>
    <name evidence="2" type="ORF">DBZ36_01605</name>
</gene>
<name>A0A420ELA0_9ALTE</name>
<reference evidence="2 3" key="1">
    <citation type="submission" date="2018-09" db="EMBL/GenBank/DDBJ databases">
        <authorList>
            <person name="Wang Z."/>
        </authorList>
    </citation>
    <scope>NUCLEOTIDE SEQUENCE [LARGE SCALE GENOMIC DNA]</scope>
    <source>
        <strain evidence="2 3">ALS 81</strain>
    </source>
</reference>
<keyword evidence="1" id="KW-1133">Transmembrane helix</keyword>
<accession>A0A420ELA0</accession>
<keyword evidence="1" id="KW-0472">Membrane</keyword>
<evidence type="ECO:0000313" key="3">
    <source>
        <dbReference type="Proteomes" id="UP000286482"/>
    </source>
</evidence>
<organism evidence="2 3">
    <name type="scientific">Alginatibacterium sediminis</name>
    <dbReference type="NCBI Taxonomy" id="2164068"/>
    <lineage>
        <taxon>Bacteria</taxon>
        <taxon>Pseudomonadati</taxon>
        <taxon>Pseudomonadota</taxon>
        <taxon>Gammaproteobacteria</taxon>
        <taxon>Alteromonadales</taxon>
        <taxon>Alteromonadaceae</taxon>
        <taxon>Alginatibacterium</taxon>
    </lineage>
</organism>
<dbReference type="AlphaFoldDB" id="A0A420ELA0"/>
<proteinExistence type="predicted"/>
<keyword evidence="3" id="KW-1185">Reference proteome</keyword>
<dbReference type="RefSeq" id="WP_120353178.1">
    <property type="nucleotide sequence ID" value="NZ_RAQO01000002.1"/>
</dbReference>
<dbReference type="OrthoDB" id="6386310at2"/>
<sequence length="160" mass="18549">MTSDEVSEQGLKLNRFMAYVVLILLMVLMLLRAVMGVWPQAEQQLATETRNAWVNQLSMLRGRWLYESKPKELALSFQGGMSALSFSDLGWPIVSSKSDCTQLWQIIFDRSDIEFNNLLAQVDKVPSQKSCQYRFSDAWVFYYDASVGRVWWQDDGRVEF</sequence>
<protein>
    <recommendedName>
        <fullName evidence="4">MSHA biogenesis protein MshF</fullName>
    </recommendedName>
</protein>
<evidence type="ECO:0000256" key="1">
    <source>
        <dbReference type="SAM" id="Phobius"/>
    </source>
</evidence>
<evidence type="ECO:0000313" key="2">
    <source>
        <dbReference type="EMBL" id="RKF21374.1"/>
    </source>
</evidence>
<evidence type="ECO:0008006" key="4">
    <source>
        <dbReference type="Google" id="ProtNLM"/>
    </source>
</evidence>